<dbReference type="Pfam" id="PF13639">
    <property type="entry name" value="zf-RING_2"/>
    <property type="match status" value="1"/>
</dbReference>
<reference evidence="19 20" key="1">
    <citation type="submission" date="2020-08" db="EMBL/GenBank/DDBJ databases">
        <title>Plant Genome Project.</title>
        <authorList>
            <person name="Zhang R.-G."/>
        </authorList>
    </citation>
    <scope>NUCLEOTIDE SEQUENCE [LARGE SCALE GENOMIC DNA]</scope>
    <source>
        <tissue evidence="19">Rhizome</tissue>
    </source>
</reference>
<keyword evidence="10" id="KW-0833">Ubl conjugation pathway</keyword>
<keyword evidence="7" id="KW-0479">Metal-binding</keyword>
<evidence type="ECO:0000256" key="2">
    <source>
        <dbReference type="ARBA" id="ARBA00004167"/>
    </source>
</evidence>
<keyword evidence="9 15" id="KW-0863">Zinc-finger</keyword>
<sequence length="334" mass="36958">MPLIPPSIALFSLFFPISATIAGGQGSTEVEYLPPQTAKVSFGPSVVIATAVFSSIMSLTILLAYLKRRRDRRFALQAADAVGHPSSGGINKAVVESLPCFRFSSLRGARDGLECAVCLANFAGEEVLRLLPQCKHAFHVACIDRWLEANASCPLCRCEVNAQDAALFASYSFNSRFLFAPEGGARDLELFVERELASQEAPGLRHSPTTPSNLLHLQKVKHRIVVSDLVFKGRWSALNSDVLNSLAEEIKSVEEMEEKNTLLEIKVDCPKIDRSMSEITNVSRSTKEIRNPREEEYEKLRKVWLPIARRTVECFAGGRDGKALYSSNERRGLT</sequence>
<dbReference type="EMBL" id="JACMSC010000012">
    <property type="protein sequence ID" value="KAG6495544.1"/>
    <property type="molecule type" value="Genomic_DNA"/>
</dbReference>
<name>A0A8J5G404_ZINOF</name>
<evidence type="ECO:0000256" key="13">
    <source>
        <dbReference type="ARBA" id="ARBA00023136"/>
    </source>
</evidence>
<dbReference type="EC" id="2.3.2.27" evidence="4"/>
<evidence type="ECO:0000256" key="5">
    <source>
        <dbReference type="ARBA" id="ARBA00022679"/>
    </source>
</evidence>
<comment type="similarity">
    <text evidence="14">Belongs to the RING-type zinc finger family. ATL subfamily.</text>
</comment>
<evidence type="ECO:0000256" key="11">
    <source>
        <dbReference type="ARBA" id="ARBA00022833"/>
    </source>
</evidence>
<evidence type="ECO:0000256" key="1">
    <source>
        <dbReference type="ARBA" id="ARBA00000900"/>
    </source>
</evidence>
<evidence type="ECO:0000256" key="7">
    <source>
        <dbReference type="ARBA" id="ARBA00022723"/>
    </source>
</evidence>
<organism evidence="19 20">
    <name type="scientific">Zingiber officinale</name>
    <name type="common">Ginger</name>
    <name type="synonym">Amomum zingiber</name>
    <dbReference type="NCBI Taxonomy" id="94328"/>
    <lineage>
        <taxon>Eukaryota</taxon>
        <taxon>Viridiplantae</taxon>
        <taxon>Streptophyta</taxon>
        <taxon>Embryophyta</taxon>
        <taxon>Tracheophyta</taxon>
        <taxon>Spermatophyta</taxon>
        <taxon>Magnoliopsida</taxon>
        <taxon>Liliopsida</taxon>
        <taxon>Zingiberales</taxon>
        <taxon>Zingiberaceae</taxon>
        <taxon>Zingiber</taxon>
    </lineage>
</organism>
<accession>A0A8J5G404</accession>
<evidence type="ECO:0000313" key="20">
    <source>
        <dbReference type="Proteomes" id="UP000734854"/>
    </source>
</evidence>
<keyword evidence="8 17" id="KW-0732">Signal</keyword>
<keyword evidence="13 16" id="KW-0472">Membrane</keyword>
<comment type="subcellular location">
    <subcellularLocation>
        <location evidence="2">Membrane</location>
        <topology evidence="2">Single-pass membrane protein</topology>
    </subcellularLocation>
</comment>
<dbReference type="CDD" id="cd16461">
    <property type="entry name" value="RING-H2_EL5-like"/>
    <property type="match status" value="1"/>
</dbReference>
<keyword evidence="11" id="KW-0862">Zinc</keyword>
<dbReference type="PANTHER" id="PTHR46539">
    <property type="entry name" value="E3 UBIQUITIN-PROTEIN LIGASE ATL42"/>
    <property type="match status" value="1"/>
</dbReference>
<evidence type="ECO:0000256" key="17">
    <source>
        <dbReference type="SAM" id="SignalP"/>
    </source>
</evidence>
<dbReference type="OrthoDB" id="8062037at2759"/>
<evidence type="ECO:0000259" key="18">
    <source>
        <dbReference type="PROSITE" id="PS50089"/>
    </source>
</evidence>
<feature type="domain" description="RING-type" evidence="18">
    <location>
        <begin position="115"/>
        <end position="157"/>
    </location>
</feature>
<keyword evidence="20" id="KW-1185">Reference proteome</keyword>
<dbReference type="InterPro" id="IPR001841">
    <property type="entry name" value="Znf_RING"/>
</dbReference>
<evidence type="ECO:0000256" key="16">
    <source>
        <dbReference type="SAM" id="Phobius"/>
    </source>
</evidence>
<evidence type="ECO:0000256" key="10">
    <source>
        <dbReference type="ARBA" id="ARBA00022786"/>
    </source>
</evidence>
<dbReference type="SMART" id="SM00184">
    <property type="entry name" value="RING"/>
    <property type="match status" value="1"/>
</dbReference>
<dbReference type="PANTHER" id="PTHR46539:SF1">
    <property type="entry name" value="E3 UBIQUITIN-PROTEIN LIGASE ATL42"/>
    <property type="match status" value="1"/>
</dbReference>
<proteinExistence type="inferred from homology"/>
<dbReference type="PROSITE" id="PS50089">
    <property type="entry name" value="ZF_RING_2"/>
    <property type="match status" value="1"/>
</dbReference>
<feature type="signal peptide" evidence="17">
    <location>
        <begin position="1"/>
        <end position="19"/>
    </location>
</feature>
<comment type="caution">
    <text evidence="19">The sequence shown here is derived from an EMBL/GenBank/DDBJ whole genome shotgun (WGS) entry which is preliminary data.</text>
</comment>
<dbReference type="GO" id="GO:0016020">
    <property type="term" value="C:membrane"/>
    <property type="evidence" value="ECO:0007669"/>
    <property type="project" value="UniProtKB-SubCell"/>
</dbReference>
<dbReference type="AlphaFoldDB" id="A0A8J5G404"/>
<feature type="chain" id="PRO_5035197667" description="RING-type E3 ubiquitin transferase" evidence="17">
    <location>
        <begin position="20"/>
        <end position="334"/>
    </location>
</feature>
<evidence type="ECO:0000313" key="19">
    <source>
        <dbReference type="EMBL" id="KAG6495544.1"/>
    </source>
</evidence>
<dbReference type="Proteomes" id="UP000734854">
    <property type="component" value="Unassembled WGS sequence"/>
</dbReference>
<evidence type="ECO:0000256" key="14">
    <source>
        <dbReference type="ARBA" id="ARBA00024209"/>
    </source>
</evidence>
<evidence type="ECO:0000256" key="12">
    <source>
        <dbReference type="ARBA" id="ARBA00022989"/>
    </source>
</evidence>
<evidence type="ECO:0000256" key="3">
    <source>
        <dbReference type="ARBA" id="ARBA00004906"/>
    </source>
</evidence>
<evidence type="ECO:0000256" key="6">
    <source>
        <dbReference type="ARBA" id="ARBA00022692"/>
    </source>
</evidence>
<evidence type="ECO:0000256" key="9">
    <source>
        <dbReference type="ARBA" id="ARBA00022771"/>
    </source>
</evidence>
<keyword evidence="12 16" id="KW-1133">Transmembrane helix</keyword>
<dbReference type="GO" id="GO:0008270">
    <property type="term" value="F:zinc ion binding"/>
    <property type="evidence" value="ECO:0007669"/>
    <property type="project" value="UniProtKB-KW"/>
</dbReference>
<comment type="catalytic activity">
    <reaction evidence="1">
        <text>S-ubiquitinyl-[E2 ubiquitin-conjugating enzyme]-L-cysteine + [acceptor protein]-L-lysine = [E2 ubiquitin-conjugating enzyme]-L-cysteine + N(6)-ubiquitinyl-[acceptor protein]-L-lysine.</text>
        <dbReference type="EC" id="2.3.2.27"/>
    </reaction>
</comment>
<evidence type="ECO:0000256" key="4">
    <source>
        <dbReference type="ARBA" id="ARBA00012483"/>
    </source>
</evidence>
<evidence type="ECO:0000256" key="8">
    <source>
        <dbReference type="ARBA" id="ARBA00022729"/>
    </source>
</evidence>
<comment type="pathway">
    <text evidence="3">Protein modification; protein ubiquitination.</text>
</comment>
<dbReference type="FunFam" id="3.30.40.10:FF:000285">
    <property type="entry name" value="RING-H2 finger protein ATL43"/>
    <property type="match status" value="1"/>
</dbReference>
<dbReference type="GO" id="GO:0061630">
    <property type="term" value="F:ubiquitin protein ligase activity"/>
    <property type="evidence" value="ECO:0007669"/>
    <property type="project" value="UniProtKB-EC"/>
</dbReference>
<protein>
    <recommendedName>
        <fullName evidence="4">RING-type E3 ubiquitin transferase</fullName>
        <ecNumber evidence="4">2.3.2.27</ecNumber>
    </recommendedName>
</protein>
<evidence type="ECO:0000256" key="15">
    <source>
        <dbReference type="PROSITE-ProRule" id="PRU00175"/>
    </source>
</evidence>
<gene>
    <name evidence="19" type="ORF">ZIOFF_043370</name>
</gene>
<keyword evidence="5" id="KW-0808">Transferase</keyword>
<feature type="transmembrane region" description="Helical" evidence="16">
    <location>
        <begin position="46"/>
        <end position="66"/>
    </location>
</feature>
<keyword evidence="6 16" id="KW-0812">Transmembrane</keyword>